<dbReference type="Pfam" id="PF02636">
    <property type="entry name" value="Methyltransf_28"/>
    <property type="match status" value="1"/>
</dbReference>
<dbReference type="PANTHER" id="PTHR12049:SF7">
    <property type="entry name" value="PROTEIN ARGININE METHYLTRANSFERASE NDUFAF7, MITOCHONDRIAL"/>
    <property type="match status" value="1"/>
</dbReference>
<dbReference type="Proteomes" id="UP000484885">
    <property type="component" value="Unassembled WGS sequence"/>
</dbReference>
<dbReference type="GO" id="GO:0032259">
    <property type="term" value="P:methylation"/>
    <property type="evidence" value="ECO:0007669"/>
    <property type="project" value="UniProtKB-KW"/>
</dbReference>
<dbReference type="InterPro" id="IPR038375">
    <property type="entry name" value="NDUFAF7_sf"/>
</dbReference>
<accession>A0A845UUT2</accession>
<name>A0A845UUT2_9GAMM</name>
<dbReference type="GO" id="GO:0035243">
    <property type="term" value="F:protein-arginine omega-N symmetric methyltransferase activity"/>
    <property type="evidence" value="ECO:0007669"/>
    <property type="project" value="TreeGrafter"/>
</dbReference>
<organism evidence="3 4">
    <name type="scientific">Wenzhouxiangella limi</name>
    <dbReference type="NCBI Taxonomy" id="2707351"/>
    <lineage>
        <taxon>Bacteria</taxon>
        <taxon>Pseudomonadati</taxon>
        <taxon>Pseudomonadota</taxon>
        <taxon>Gammaproteobacteria</taxon>
        <taxon>Chromatiales</taxon>
        <taxon>Wenzhouxiangellaceae</taxon>
        <taxon>Wenzhouxiangella</taxon>
    </lineage>
</organism>
<proteinExistence type="predicted"/>
<protein>
    <submittedName>
        <fullName evidence="3">SAM-dependent methyltransferase</fullName>
    </submittedName>
</protein>
<sequence>MAMALYEPGLGYYVNGLLKFGQAGDFVTAPEQGSLFSIALAGQIDQLAAALDAPYTIMEPGAGSGALARDLLNALERTPQRYLILEPSAALRQIQRETLADLPADLARRVEWLAAPPEQPFSGVIVANEVADALPVSLFEVTAQGLRERCVQVGNTRLEWALERPQPRLQRAFEQLEKDLGYGLPEGYVSEICLDLPGWLQTVSQPLAQGALLLFDYGYPRSEYYLPERAGGTLVCHYRHRAHFDPFVWPGLTDLSAFVDFSALAAGGVGCGLEVAGFTTQADFLLAMGTHEAVEREKDERERLRLAGELKRLILPGEMGEKFKLLALTRNPSCPLSGLEEANQLNRL</sequence>
<evidence type="ECO:0000256" key="2">
    <source>
        <dbReference type="ARBA" id="ARBA00022679"/>
    </source>
</evidence>
<evidence type="ECO:0000256" key="1">
    <source>
        <dbReference type="ARBA" id="ARBA00022603"/>
    </source>
</evidence>
<comment type="caution">
    <text evidence="3">The sequence shown here is derived from an EMBL/GenBank/DDBJ whole genome shotgun (WGS) entry which is preliminary data.</text>
</comment>
<keyword evidence="2 3" id="KW-0808">Transferase</keyword>
<reference evidence="3 4" key="1">
    <citation type="submission" date="2020-02" db="EMBL/GenBank/DDBJ databases">
        <authorList>
            <person name="Zhang X.-Y."/>
        </authorList>
    </citation>
    <scope>NUCLEOTIDE SEQUENCE [LARGE SCALE GENOMIC DNA]</scope>
    <source>
        <strain evidence="3 4">C33</strain>
    </source>
</reference>
<dbReference type="Gene3D" id="3.40.50.12710">
    <property type="match status" value="1"/>
</dbReference>
<dbReference type="InterPro" id="IPR029063">
    <property type="entry name" value="SAM-dependent_MTases_sf"/>
</dbReference>
<gene>
    <name evidence="3" type="ORF">G3I74_07630</name>
</gene>
<keyword evidence="1 3" id="KW-0489">Methyltransferase</keyword>
<dbReference type="PANTHER" id="PTHR12049">
    <property type="entry name" value="PROTEIN ARGININE METHYLTRANSFERASE NDUFAF7, MITOCHONDRIAL"/>
    <property type="match status" value="1"/>
</dbReference>
<evidence type="ECO:0000313" key="4">
    <source>
        <dbReference type="Proteomes" id="UP000484885"/>
    </source>
</evidence>
<dbReference type="EMBL" id="JAAGSC010000040">
    <property type="protein sequence ID" value="NDY95593.1"/>
    <property type="molecule type" value="Genomic_DNA"/>
</dbReference>
<keyword evidence="4" id="KW-1185">Reference proteome</keyword>
<dbReference type="SUPFAM" id="SSF53335">
    <property type="entry name" value="S-adenosyl-L-methionine-dependent methyltransferases"/>
    <property type="match status" value="1"/>
</dbReference>
<dbReference type="InterPro" id="IPR003788">
    <property type="entry name" value="NDUFAF7"/>
</dbReference>
<dbReference type="AlphaFoldDB" id="A0A845UUT2"/>
<evidence type="ECO:0000313" key="3">
    <source>
        <dbReference type="EMBL" id="NDY95593.1"/>
    </source>
</evidence>